<dbReference type="Proteomes" id="UP000297385">
    <property type="component" value="Unassembled WGS sequence"/>
</dbReference>
<dbReference type="EMBL" id="SNVI01000001">
    <property type="protein sequence ID" value="TFE43611.1"/>
    <property type="molecule type" value="Genomic_DNA"/>
</dbReference>
<gene>
    <name evidence="2" type="ORF">E2553_00300</name>
</gene>
<protein>
    <submittedName>
        <fullName evidence="2">Aspartyl/asparaginyl beta-hydroxylase domain-containing protein</fullName>
    </submittedName>
</protein>
<feature type="domain" description="Aspartyl/asparaginy/proline hydroxylase" evidence="1">
    <location>
        <begin position="94"/>
        <end position="183"/>
    </location>
</feature>
<dbReference type="AlphaFoldDB" id="A0A4Y8N1V0"/>
<evidence type="ECO:0000313" key="2">
    <source>
        <dbReference type="EMBL" id="TFE43611.1"/>
    </source>
</evidence>
<name>A0A4Y8N1V0_9BURK</name>
<reference evidence="2 3" key="1">
    <citation type="submission" date="2019-03" db="EMBL/GenBank/DDBJ databases">
        <title>Complete Genome Sequence of Paraburkholderia dipogonis ICMP 19430T, a Nitrogen-fixing Symbiont of the South African Invasive Legume Dipogon lignosus in New Zealand.</title>
        <authorList>
            <person name="De Meyer S.E."/>
        </authorList>
    </citation>
    <scope>NUCLEOTIDE SEQUENCE [LARGE SCALE GENOMIC DNA]</scope>
    <source>
        <strain evidence="2 3">ICMP 19430</strain>
    </source>
</reference>
<evidence type="ECO:0000313" key="3">
    <source>
        <dbReference type="Proteomes" id="UP000297385"/>
    </source>
</evidence>
<evidence type="ECO:0000259" key="1">
    <source>
        <dbReference type="Pfam" id="PF05118"/>
    </source>
</evidence>
<dbReference type="Pfam" id="PF05118">
    <property type="entry name" value="Asp_Arg_Hydrox"/>
    <property type="match status" value="1"/>
</dbReference>
<sequence length="187" mass="21216">MRNLVKIGAGIDTAPTLLAIARQPGLWNRHTVRTEGDGNPHADVSDIWLRYNDVKPYKAAGDFTGFNDPHDAIFYPEWYALPQLRPIVFGLMARVEGTRLGGVLITKIPAGKRVLPHADDSWHVRHFNTKLYVPLQSNPKCWNRVEDEVVSMAPGDVWYFDNTKEHEVVNEGDDDRITLIVSIRCEK</sequence>
<proteinExistence type="predicted"/>
<accession>A0A4Y8N1V0</accession>
<dbReference type="InterPro" id="IPR027443">
    <property type="entry name" value="IPNS-like_sf"/>
</dbReference>
<dbReference type="SUPFAM" id="SSF51197">
    <property type="entry name" value="Clavaminate synthase-like"/>
    <property type="match status" value="1"/>
</dbReference>
<comment type="caution">
    <text evidence="2">The sequence shown here is derived from an EMBL/GenBank/DDBJ whole genome shotgun (WGS) entry which is preliminary data.</text>
</comment>
<dbReference type="Gene3D" id="2.60.120.330">
    <property type="entry name" value="B-lactam Antibiotic, Isopenicillin N Synthase, Chain"/>
    <property type="match status" value="1"/>
</dbReference>
<dbReference type="InterPro" id="IPR007803">
    <property type="entry name" value="Asp/Arg/Pro-Hydrxlase"/>
</dbReference>
<organism evidence="2 3">
    <name type="scientific">Paraburkholderia dipogonis</name>
    <dbReference type="NCBI Taxonomy" id="1211383"/>
    <lineage>
        <taxon>Bacteria</taxon>
        <taxon>Pseudomonadati</taxon>
        <taxon>Pseudomonadota</taxon>
        <taxon>Betaproteobacteria</taxon>
        <taxon>Burkholderiales</taxon>
        <taxon>Burkholderiaceae</taxon>
        <taxon>Paraburkholderia</taxon>
    </lineage>
</organism>